<dbReference type="GO" id="GO:0005829">
    <property type="term" value="C:cytosol"/>
    <property type="evidence" value="ECO:0007669"/>
    <property type="project" value="TreeGrafter"/>
</dbReference>
<accession>A0A3G3JZW1</accession>
<dbReference type="SUPFAM" id="SSF53067">
    <property type="entry name" value="Actin-like ATPase domain"/>
    <property type="match status" value="2"/>
</dbReference>
<dbReference type="GO" id="GO:0002949">
    <property type="term" value="P:tRNA threonylcarbamoyladenosine modification"/>
    <property type="evidence" value="ECO:0007669"/>
    <property type="project" value="InterPro"/>
</dbReference>
<gene>
    <name evidence="2" type="primary">tsaB</name>
    <name evidence="2" type="ORF">EAV92_15115</name>
</gene>
<dbReference type="Pfam" id="PF00814">
    <property type="entry name" value="TsaD"/>
    <property type="match status" value="1"/>
</dbReference>
<dbReference type="PANTHER" id="PTHR11735">
    <property type="entry name" value="TRNA N6-ADENOSINE THREONYLCARBAMOYLTRANSFERASE"/>
    <property type="match status" value="1"/>
</dbReference>
<dbReference type="PANTHER" id="PTHR11735:SF11">
    <property type="entry name" value="TRNA THREONYLCARBAMOYLADENOSINE BIOSYNTHESIS PROTEIN TSAB"/>
    <property type="match status" value="1"/>
</dbReference>
<dbReference type="InterPro" id="IPR043129">
    <property type="entry name" value="ATPase_NBD"/>
</dbReference>
<sequence length="264" mass="27634">MTTAPSAGTPPGKPVTVLAFDTSTASLAAAVVRDGVVLDTVQSFAERNHSVLIVPEIKRLLADNGLTADGLDAIAVGQGPGSYTGVRIAVSVGKTLAWAWNKPLLGISSLEALAFGAWGSDSAGRSGLGAGQVWVVPAMDARRGQVYTACFAADGAGGWERRDADGIRMAGDWADKLRQEAADDGRVVEILFVGETEPHAEKFQAEPDGGVPVRTLSYAMEAGALGKLAVARFRLGERESVHAFVPNYTQMTEAEVKLAAARRD</sequence>
<dbReference type="CDD" id="cd24032">
    <property type="entry name" value="ASKHA_NBD_TsaB"/>
    <property type="match status" value="1"/>
</dbReference>
<keyword evidence="3" id="KW-1185">Reference proteome</keyword>
<protein>
    <submittedName>
        <fullName evidence="2">tRNA (Adenosine(37)-N6)-threonylcarbamoyltransferase complex dimerization subunit type 1 TsaB</fullName>
    </submittedName>
</protein>
<dbReference type="AlphaFoldDB" id="A0A3G3JZW1"/>
<organism evidence="2 3">
    <name type="scientific">Cohnella candidum</name>
    <dbReference type="NCBI Taxonomy" id="2674991"/>
    <lineage>
        <taxon>Bacteria</taxon>
        <taxon>Bacillati</taxon>
        <taxon>Bacillota</taxon>
        <taxon>Bacilli</taxon>
        <taxon>Bacillales</taxon>
        <taxon>Paenibacillaceae</taxon>
        <taxon>Cohnella</taxon>
    </lineage>
</organism>
<dbReference type="EMBL" id="CP033433">
    <property type="protein sequence ID" value="AYQ73788.1"/>
    <property type="molecule type" value="Genomic_DNA"/>
</dbReference>
<dbReference type="GO" id="GO:0016740">
    <property type="term" value="F:transferase activity"/>
    <property type="evidence" value="ECO:0007669"/>
    <property type="project" value="UniProtKB-KW"/>
</dbReference>
<dbReference type="RefSeq" id="WP_123041872.1">
    <property type="nucleotide sequence ID" value="NZ_CP033433.1"/>
</dbReference>
<dbReference type="Proteomes" id="UP000269097">
    <property type="component" value="Chromosome"/>
</dbReference>
<keyword evidence="2" id="KW-0808">Transferase</keyword>
<dbReference type="InterPro" id="IPR022496">
    <property type="entry name" value="T6A_TsaB"/>
</dbReference>
<evidence type="ECO:0000313" key="2">
    <source>
        <dbReference type="EMBL" id="AYQ73788.1"/>
    </source>
</evidence>
<evidence type="ECO:0000313" key="3">
    <source>
        <dbReference type="Proteomes" id="UP000269097"/>
    </source>
</evidence>
<feature type="domain" description="Gcp-like" evidence="1">
    <location>
        <begin position="44"/>
        <end position="149"/>
    </location>
</feature>
<proteinExistence type="predicted"/>
<reference evidence="2 3" key="1">
    <citation type="submission" date="2018-10" db="EMBL/GenBank/DDBJ databases">
        <title>Genome Sequence of Cohnella sp.</title>
        <authorList>
            <person name="Srinivasan S."/>
            <person name="Kim M.K."/>
        </authorList>
    </citation>
    <scope>NUCLEOTIDE SEQUENCE [LARGE SCALE GENOMIC DNA]</scope>
    <source>
        <strain evidence="2 3">18JY8-7</strain>
    </source>
</reference>
<dbReference type="Gene3D" id="3.30.420.40">
    <property type="match status" value="2"/>
</dbReference>
<dbReference type="KEGG" id="coh:EAV92_15115"/>
<dbReference type="NCBIfam" id="TIGR03725">
    <property type="entry name" value="T6A_YeaZ"/>
    <property type="match status" value="1"/>
</dbReference>
<name>A0A3G3JZW1_9BACL</name>
<dbReference type="InterPro" id="IPR000905">
    <property type="entry name" value="Gcp-like_dom"/>
</dbReference>
<evidence type="ECO:0000259" key="1">
    <source>
        <dbReference type="Pfam" id="PF00814"/>
    </source>
</evidence>